<gene>
    <name evidence="2" type="ORF">IAD50_05060</name>
</gene>
<dbReference type="AlphaFoldDB" id="A0A9D1LAV3"/>
<keyword evidence="1" id="KW-1133">Transmembrane helix</keyword>
<accession>A0A9D1LAV3</accession>
<protein>
    <submittedName>
        <fullName evidence="2">Uncharacterized protein</fullName>
    </submittedName>
</protein>
<evidence type="ECO:0000313" key="2">
    <source>
        <dbReference type="EMBL" id="HIU29647.1"/>
    </source>
</evidence>
<reference evidence="2" key="1">
    <citation type="submission" date="2020-10" db="EMBL/GenBank/DDBJ databases">
        <authorList>
            <person name="Gilroy R."/>
        </authorList>
    </citation>
    <scope>NUCLEOTIDE SEQUENCE</scope>
    <source>
        <strain evidence="2">CHK195-4489</strain>
    </source>
</reference>
<evidence type="ECO:0000256" key="1">
    <source>
        <dbReference type="SAM" id="Phobius"/>
    </source>
</evidence>
<sequence length="223" mass="25397">MPKHKKVLIFISALAAALIVAIVCIGLFYGTSREALLGPYLYYDIMPKTIYKINGQVYVPLTVDPESGKMADDIPYYIGSVSAEVKEFDFRSVIGPGKAAGKIEDDFLGTKYYDYNSDVYTVQASAEVRDDTELLMMAPGIYLARLETLYSDHLRTDWEAYARELDILFDTKIRQVMGDAYYLLDTNFKNSRYYYAVGNSDSLSWHSFHKHLSFFCADLKQIL</sequence>
<dbReference type="Proteomes" id="UP000824089">
    <property type="component" value="Unassembled WGS sequence"/>
</dbReference>
<feature type="transmembrane region" description="Helical" evidence="1">
    <location>
        <begin position="7"/>
        <end position="29"/>
    </location>
</feature>
<dbReference type="EMBL" id="DVMM01000102">
    <property type="protein sequence ID" value="HIU29647.1"/>
    <property type="molecule type" value="Genomic_DNA"/>
</dbReference>
<evidence type="ECO:0000313" key="3">
    <source>
        <dbReference type="Proteomes" id="UP000824089"/>
    </source>
</evidence>
<keyword evidence="1" id="KW-0812">Transmembrane</keyword>
<keyword evidence="1" id="KW-0472">Membrane</keyword>
<organism evidence="2 3">
    <name type="scientific">Candidatus Egerieisoma faecipullorum</name>
    <dbReference type="NCBI Taxonomy" id="2840963"/>
    <lineage>
        <taxon>Bacteria</taxon>
        <taxon>Bacillati</taxon>
        <taxon>Bacillota</taxon>
        <taxon>Clostridia</taxon>
        <taxon>Eubacteriales</taxon>
        <taxon>Clostridiaceae</taxon>
        <taxon>Clostridiaceae incertae sedis</taxon>
        <taxon>Candidatus Egerieisoma</taxon>
    </lineage>
</organism>
<proteinExistence type="predicted"/>
<name>A0A9D1LAV3_9CLOT</name>
<comment type="caution">
    <text evidence="2">The sequence shown here is derived from an EMBL/GenBank/DDBJ whole genome shotgun (WGS) entry which is preliminary data.</text>
</comment>
<reference evidence="2" key="2">
    <citation type="journal article" date="2021" name="PeerJ">
        <title>Extensive microbial diversity within the chicken gut microbiome revealed by metagenomics and culture.</title>
        <authorList>
            <person name="Gilroy R."/>
            <person name="Ravi A."/>
            <person name="Getino M."/>
            <person name="Pursley I."/>
            <person name="Horton D.L."/>
            <person name="Alikhan N.F."/>
            <person name="Baker D."/>
            <person name="Gharbi K."/>
            <person name="Hall N."/>
            <person name="Watson M."/>
            <person name="Adriaenssens E.M."/>
            <person name="Foster-Nyarko E."/>
            <person name="Jarju S."/>
            <person name="Secka A."/>
            <person name="Antonio M."/>
            <person name="Oren A."/>
            <person name="Chaudhuri R.R."/>
            <person name="La Ragione R."/>
            <person name="Hildebrand F."/>
            <person name="Pallen M.J."/>
        </authorList>
    </citation>
    <scope>NUCLEOTIDE SEQUENCE</scope>
    <source>
        <strain evidence="2">CHK195-4489</strain>
    </source>
</reference>